<sequence>MFQATGSSTSSAQNPNFPDFLDIQPSRTPNNFLVPHLQNTFGARAQEDAIQRYGIAGRVWEAAYALLHYIQPMSSEFEFDPPFISSSDPHPLTMIELGSGSGIVAAAIGGKLPSKDDLIIATDLPEVCPLLRTNLCSGPVLTVRPLAWGNVQHASDISSEFFNKDRRLTHIICSDLVYFPDLLAPLLRSLIHLTSPPFTTPSPRIIISYKIRSLPKETPFWSAFGLWFEFSPLLTRANGQTWERFGSSLFEDTIFVFVAHRRPHSYQWHLPSDDSDLLNGIGAWGTVSQKGDDTFESLLLMAMDDASLQ</sequence>
<dbReference type="Proteomes" id="UP000054549">
    <property type="component" value="Unassembled WGS sequence"/>
</dbReference>
<gene>
    <name evidence="2" type="ORF">M378DRAFT_111775</name>
</gene>
<dbReference type="InterPro" id="IPR029063">
    <property type="entry name" value="SAM-dependent_MTases_sf"/>
</dbReference>
<evidence type="ECO:0000313" key="3">
    <source>
        <dbReference type="Proteomes" id="UP000054549"/>
    </source>
</evidence>
<dbReference type="Gene3D" id="3.40.50.150">
    <property type="entry name" value="Vaccinia Virus protein VP39"/>
    <property type="match status" value="1"/>
</dbReference>
<name>A0A0C2WPX7_AMAMK</name>
<dbReference type="STRING" id="946122.A0A0C2WPX7"/>
<evidence type="ECO:0008006" key="4">
    <source>
        <dbReference type="Google" id="ProtNLM"/>
    </source>
</evidence>
<dbReference type="PANTHER" id="PTHR14614">
    <property type="entry name" value="HEPATOCELLULAR CARCINOMA-ASSOCIATED ANTIGEN"/>
    <property type="match status" value="1"/>
</dbReference>
<keyword evidence="3" id="KW-1185">Reference proteome</keyword>
<organism evidence="2 3">
    <name type="scientific">Amanita muscaria (strain Koide BX008)</name>
    <dbReference type="NCBI Taxonomy" id="946122"/>
    <lineage>
        <taxon>Eukaryota</taxon>
        <taxon>Fungi</taxon>
        <taxon>Dikarya</taxon>
        <taxon>Basidiomycota</taxon>
        <taxon>Agaricomycotina</taxon>
        <taxon>Agaricomycetes</taxon>
        <taxon>Agaricomycetidae</taxon>
        <taxon>Agaricales</taxon>
        <taxon>Pluteineae</taxon>
        <taxon>Amanitaceae</taxon>
        <taxon>Amanita</taxon>
    </lineage>
</organism>
<dbReference type="SUPFAM" id="SSF53335">
    <property type="entry name" value="S-adenosyl-L-methionine-dependent methyltransferases"/>
    <property type="match status" value="1"/>
</dbReference>
<dbReference type="GO" id="GO:0008757">
    <property type="term" value="F:S-adenosylmethionine-dependent methyltransferase activity"/>
    <property type="evidence" value="ECO:0007669"/>
    <property type="project" value="UniProtKB-ARBA"/>
</dbReference>
<dbReference type="Pfam" id="PF10294">
    <property type="entry name" value="Methyltransf_16"/>
    <property type="match status" value="1"/>
</dbReference>
<accession>A0A0C2WPX7</accession>
<dbReference type="EMBL" id="KN818330">
    <property type="protein sequence ID" value="KIL58771.1"/>
    <property type="molecule type" value="Genomic_DNA"/>
</dbReference>
<feature type="compositionally biased region" description="Polar residues" evidence="1">
    <location>
        <begin position="1"/>
        <end position="16"/>
    </location>
</feature>
<dbReference type="InParanoid" id="A0A0C2WPX7"/>
<proteinExistence type="predicted"/>
<evidence type="ECO:0000313" key="2">
    <source>
        <dbReference type="EMBL" id="KIL58771.1"/>
    </source>
</evidence>
<dbReference type="InterPro" id="IPR019410">
    <property type="entry name" value="Methyltransf_16"/>
</dbReference>
<evidence type="ECO:0000256" key="1">
    <source>
        <dbReference type="SAM" id="MobiDB-lite"/>
    </source>
</evidence>
<dbReference type="OrthoDB" id="413520at2759"/>
<dbReference type="GO" id="GO:0032991">
    <property type="term" value="C:protein-containing complex"/>
    <property type="evidence" value="ECO:0007669"/>
    <property type="project" value="TreeGrafter"/>
</dbReference>
<reference evidence="2 3" key="1">
    <citation type="submission" date="2014-04" db="EMBL/GenBank/DDBJ databases">
        <title>Evolutionary Origins and Diversification of the Mycorrhizal Mutualists.</title>
        <authorList>
            <consortium name="DOE Joint Genome Institute"/>
            <consortium name="Mycorrhizal Genomics Consortium"/>
            <person name="Kohler A."/>
            <person name="Kuo A."/>
            <person name="Nagy L.G."/>
            <person name="Floudas D."/>
            <person name="Copeland A."/>
            <person name="Barry K.W."/>
            <person name="Cichocki N."/>
            <person name="Veneault-Fourrey C."/>
            <person name="LaButti K."/>
            <person name="Lindquist E.A."/>
            <person name="Lipzen A."/>
            <person name="Lundell T."/>
            <person name="Morin E."/>
            <person name="Murat C."/>
            <person name="Riley R."/>
            <person name="Ohm R."/>
            <person name="Sun H."/>
            <person name="Tunlid A."/>
            <person name="Henrissat B."/>
            <person name="Grigoriev I.V."/>
            <person name="Hibbett D.S."/>
            <person name="Martin F."/>
        </authorList>
    </citation>
    <scope>NUCLEOTIDE SEQUENCE [LARGE SCALE GENOMIC DNA]</scope>
    <source>
        <strain evidence="2 3">Koide BX008</strain>
    </source>
</reference>
<feature type="region of interest" description="Disordered" evidence="1">
    <location>
        <begin position="1"/>
        <end position="21"/>
    </location>
</feature>
<dbReference type="GO" id="GO:0005829">
    <property type="term" value="C:cytosol"/>
    <property type="evidence" value="ECO:0007669"/>
    <property type="project" value="TreeGrafter"/>
</dbReference>
<protein>
    <recommendedName>
        <fullName evidence="4">Methyltransferase-domain-containing protein</fullName>
    </recommendedName>
</protein>
<dbReference type="HOGENOM" id="CLU_039535_0_0_1"/>
<dbReference type="AlphaFoldDB" id="A0A0C2WPX7"/>
<dbReference type="PANTHER" id="PTHR14614:SF161">
    <property type="match status" value="1"/>
</dbReference>